<dbReference type="GO" id="GO:0005829">
    <property type="term" value="C:cytosol"/>
    <property type="evidence" value="ECO:0007669"/>
    <property type="project" value="TreeGrafter"/>
</dbReference>
<dbReference type="Gene3D" id="3.30.930.10">
    <property type="entry name" value="Bira Bifunctional Protein, Domain 2"/>
    <property type="match status" value="1"/>
</dbReference>
<dbReference type="GO" id="GO:0005524">
    <property type="term" value="F:ATP binding"/>
    <property type="evidence" value="ECO:0007669"/>
    <property type="project" value="InterPro"/>
</dbReference>
<dbReference type="InterPro" id="IPR045864">
    <property type="entry name" value="aa-tRNA-synth_II/BPL/LPL"/>
</dbReference>
<gene>
    <name evidence="5" type="ORF">LCGC14_2825740</name>
</gene>
<dbReference type="SUPFAM" id="SSF55681">
    <property type="entry name" value="Class II aaRS and biotin synthetases"/>
    <property type="match status" value="1"/>
</dbReference>
<evidence type="ECO:0000259" key="4">
    <source>
        <dbReference type="PROSITE" id="PS50862"/>
    </source>
</evidence>
<keyword evidence="3" id="KW-0067">ATP-binding</keyword>
<accession>A0A0F8YFG0</accession>
<dbReference type="PANTHER" id="PTHR42918:SF15">
    <property type="entry name" value="LYSINE--TRNA LIGASE, CHLOROPLASTIC_MITOCHONDRIAL"/>
    <property type="match status" value="1"/>
</dbReference>
<feature type="domain" description="Aminoacyl-transfer RNA synthetases class-II family profile" evidence="4">
    <location>
        <begin position="1"/>
        <end position="107"/>
    </location>
</feature>
<evidence type="ECO:0000313" key="5">
    <source>
        <dbReference type="EMBL" id="KKK80213.1"/>
    </source>
</evidence>
<dbReference type="Gene3D" id="1.20.1270.390">
    <property type="match status" value="1"/>
</dbReference>
<feature type="non-terminal residue" evidence="5">
    <location>
        <position position="1"/>
    </location>
</feature>
<dbReference type="PANTHER" id="PTHR42918">
    <property type="entry name" value="LYSYL-TRNA SYNTHETASE"/>
    <property type="match status" value="1"/>
</dbReference>
<keyword evidence="2" id="KW-0547">Nucleotide-binding</keyword>
<dbReference type="AlphaFoldDB" id="A0A0F8YFG0"/>
<dbReference type="Pfam" id="PF00152">
    <property type="entry name" value="tRNA-synt_2"/>
    <property type="match status" value="1"/>
</dbReference>
<dbReference type="GO" id="GO:0004824">
    <property type="term" value="F:lysine-tRNA ligase activity"/>
    <property type="evidence" value="ECO:0007669"/>
    <property type="project" value="TreeGrafter"/>
</dbReference>
<keyword evidence="1" id="KW-0436">Ligase</keyword>
<feature type="non-terminal residue" evidence="5">
    <location>
        <position position="403"/>
    </location>
</feature>
<dbReference type="PROSITE" id="PS50862">
    <property type="entry name" value="AA_TRNA_LIGASE_II"/>
    <property type="match status" value="1"/>
</dbReference>
<dbReference type="InterPro" id="IPR006195">
    <property type="entry name" value="aa-tRNA-synth_II"/>
</dbReference>
<dbReference type="InterPro" id="IPR004364">
    <property type="entry name" value="Aa-tRNA-synt_II"/>
</dbReference>
<comment type="caution">
    <text evidence="5">The sequence shown here is derived from an EMBL/GenBank/DDBJ whole genome shotgun (WGS) entry which is preliminary data.</text>
</comment>
<protein>
    <recommendedName>
        <fullName evidence="4">Aminoacyl-transfer RNA synthetases class-II family profile domain-containing protein</fullName>
    </recommendedName>
</protein>
<organism evidence="5">
    <name type="scientific">marine sediment metagenome</name>
    <dbReference type="NCBI Taxonomy" id="412755"/>
    <lineage>
        <taxon>unclassified sequences</taxon>
        <taxon>metagenomes</taxon>
        <taxon>ecological metagenomes</taxon>
    </lineage>
</organism>
<sequence length="403" mass="45778">YPRDIMPLAKIVGSDPEYVENFEIFIGGREHGLSYSEGNDPLLLRENFEAQAQLRKKGQLETHQVDEDFLEAMEYGMPPTSGFGIGIDRLVMTLTNSPSIQDVLFFPQMRQVISTQPDVSSTQEYLDLGIPEEWIEPLQKLGYTTIEKLKEVEKPVEETKPEKPEPVVVEKKVVQPVTDQEVAVARNAIARAEEVEADYYDPEVFAQAKNSFNNALKIRDTDPDKAREYLSEAREKADLAYKNSVDKAVEMFSRRLERSRNNLLSMDADKFLPGEYGEAVAGINKAQALYDRGDLSGANEQSYESLKAMSDLAQRLDERLRWISILKRDTNQYLIEAENLGADRRAPAEYERANQLYWQGIEDFQGYKIVESEENLGSAREAALTAVKLSRGRAEQEKEQTDT</sequence>
<evidence type="ECO:0000256" key="2">
    <source>
        <dbReference type="ARBA" id="ARBA00022741"/>
    </source>
</evidence>
<dbReference type="GO" id="GO:0000049">
    <property type="term" value="F:tRNA binding"/>
    <property type="evidence" value="ECO:0007669"/>
    <property type="project" value="TreeGrafter"/>
</dbReference>
<dbReference type="EMBL" id="LAZR01053686">
    <property type="protein sequence ID" value="KKK80213.1"/>
    <property type="molecule type" value="Genomic_DNA"/>
</dbReference>
<reference evidence="5" key="1">
    <citation type="journal article" date="2015" name="Nature">
        <title>Complex archaea that bridge the gap between prokaryotes and eukaryotes.</title>
        <authorList>
            <person name="Spang A."/>
            <person name="Saw J.H."/>
            <person name="Jorgensen S.L."/>
            <person name="Zaremba-Niedzwiedzka K."/>
            <person name="Martijn J."/>
            <person name="Lind A.E."/>
            <person name="van Eijk R."/>
            <person name="Schleper C."/>
            <person name="Guy L."/>
            <person name="Ettema T.J."/>
        </authorList>
    </citation>
    <scope>NUCLEOTIDE SEQUENCE</scope>
</reference>
<evidence type="ECO:0000256" key="1">
    <source>
        <dbReference type="ARBA" id="ARBA00022598"/>
    </source>
</evidence>
<name>A0A0F8YFG0_9ZZZZ</name>
<proteinExistence type="predicted"/>
<evidence type="ECO:0000256" key="3">
    <source>
        <dbReference type="ARBA" id="ARBA00022840"/>
    </source>
</evidence>
<dbReference type="GO" id="GO:0006430">
    <property type="term" value="P:lysyl-tRNA aminoacylation"/>
    <property type="evidence" value="ECO:0007669"/>
    <property type="project" value="TreeGrafter"/>
</dbReference>